<reference evidence="3 5" key="1">
    <citation type="journal article" date="2010" name="BMC Genomics">
        <title>Combination of measures distinguishes pre-miRNAs from other stem-loops in the genome of the newly sequenced Anopheles darlingi.</title>
        <authorList>
            <person name="Mendes N.D."/>
            <person name="Freitas A.T."/>
            <person name="Vasconcelos A.T."/>
            <person name="Sagot M.F."/>
        </authorList>
    </citation>
    <scope>NUCLEOTIDE SEQUENCE</scope>
</reference>
<dbReference type="STRING" id="43151.W5JWV1"/>
<feature type="region of interest" description="Disordered" evidence="1">
    <location>
        <begin position="46"/>
        <end position="97"/>
    </location>
</feature>
<organism evidence="3">
    <name type="scientific">Anopheles darlingi</name>
    <name type="common">Mosquito</name>
    <dbReference type="NCBI Taxonomy" id="43151"/>
    <lineage>
        <taxon>Eukaryota</taxon>
        <taxon>Metazoa</taxon>
        <taxon>Ecdysozoa</taxon>
        <taxon>Arthropoda</taxon>
        <taxon>Hexapoda</taxon>
        <taxon>Insecta</taxon>
        <taxon>Pterygota</taxon>
        <taxon>Neoptera</taxon>
        <taxon>Endopterygota</taxon>
        <taxon>Diptera</taxon>
        <taxon>Nematocera</taxon>
        <taxon>Culicoidea</taxon>
        <taxon>Culicidae</taxon>
        <taxon>Anophelinae</taxon>
        <taxon>Anopheles</taxon>
    </lineage>
</organism>
<feature type="compositionally biased region" description="Low complexity" evidence="1">
    <location>
        <begin position="330"/>
        <end position="346"/>
    </location>
</feature>
<dbReference type="AlphaFoldDB" id="W5JWV1"/>
<gene>
    <name evidence="3" type="ORF">AND_000598</name>
</gene>
<dbReference type="EMBL" id="ADMH02000153">
    <property type="protein sequence ID" value="ETN67589.1"/>
    <property type="molecule type" value="Genomic_DNA"/>
</dbReference>
<evidence type="ECO:0000256" key="1">
    <source>
        <dbReference type="SAM" id="MobiDB-lite"/>
    </source>
</evidence>
<dbReference type="InterPro" id="IPR036179">
    <property type="entry name" value="Ig-like_dom_sf"/>
</dbReference>
<name>W5JWV1_ANODA</name>
<proteinExistence type="predicted"/>
<evidence type="ECO:0000259" key="2">
    <source>
        <dbReference type="PROSITE" id="PS50835"/>
    </source>
</evidence>
<dbReference type="VEuPathDB" id="VectorBase:ADAC000598"/>
<dbReference type="PANTHER" id="PTHR21261">
    <property type="entry name" value="BEAT PROTEIN"/>
    <property type="match status" value="1"/>
</dbReference>
<feature type="compositionally biased region" description="Basic residues" evidence="1">
    <location>
        <begin position="57"/>
        <end position="69"/>
    </location>
</feature>
<sequence>MAGLSKPSRSHHVFIGFHLYASSVYITKLSVPRVYVLDNYHHHRHQHQQYLAQHQPHQNHHPSLGHHRARGADPDVPFDAAAPAAAAAPQEPYTAPQPQPHHLVLDCEYFIEPDETGFVLKWLHNDVPIYQWIPPYRSPSSLNWMRDHVNRTFTRGTEAMHKHRALALMHPTPDFAGKYSCSVQTFQSGNIKSADLFIIVPESSFVLKYYRNLSDLVTVLCSVYGIFPAPELSLWVNDYRLENGSVNGIPVAGDGLFDSSISIQLVLYESLQADDVIKCVLTIPGTEYRRTKETVFESNSILDPFGMVSSTGGTKVLSPPALPTNSVIPTTTTKTTTMTTTTTTTTEESGQRPTSAVAPDGPARQPPPPPPPSHPVPAIPSVIRLRPTASSTRVLTVQQSNAVDSDEIMNVLDFKEILNENLLYNNGAGARQRIHLYASMHPNLTICANNNTK</sequence>
<reference evidence="3" key="2">
    <citation type="submission" date="2010-05" db="EMBL/GenBank/DDBJ databases">
        <authorList>
            <person name="Almeida L.G."/>
            <person name="Nicolas M.F."/>
            <person name="Souza R.C."/>
            <person name="Vasconcelos A.T.R."/>
        </authorList>
    </citation>
    <scope>NUCLEOTIDE SEQUENCE</scope>
</reference>
<dbReference type="SUPFAM" id="SSF48726">
    <property type="entry name" value="Immunoglobulin"/>
    <property type="match status" value="2"/>
</dbReference>
<dbReference type="EnsemblMetazoa" id="ADAC000598-RA">
    <property type="protein sequence ID" value="ADAC000598-PA"/>
    <property type="gene ID" value="ADAC000598"/>
</dbReference>
<evidence type="ECO:0000313" key="4">
    <source>
        <dbReference type="EnsemblMetazoa" id="ADAC000598-PA"/>
    </source>
</evidence>
<protein>
    <recommendedName>
        <fullName evidence="2">Ig-like domain-containing protein</fullName>
    </recommendedName>
</protein>
<dbReference type="eggNOG" id="ENOG502S1P4">
    <property type="taxonomic scope" value="Eukaryota"/>
</dbReference>
<dbReference type="VEuPathDB" id="VectorBase:ADAR2_002008"/>
<dbReference type="VEuPathDB" id="VectorBase:ADAR2_009881"/>
<evidence type="ECO:0000313" key="3">
    <source>
        <dbReference type="EMBL" id="ETN67589.1"/>
    </source>
</evidence>
<dbReference type="Proteomes" id="UP000000673">
    <property type="component" value="Unassembled WGS sequence"/>
</dbReference>
<dbReference type="PROSITE" id="PS50835">
    <property type="entry name" value="IG_LIKE"/>
    <property type="match status" value="1"/>
</dbReference>
<feature type="compositionally biased region" description="Pro residues" evidence="1">
    <location>
        <begin position="364"/>
        <end position="378"/>
    </location>
</feature>
<dbReference type="InterPro" id="IPR007110">
    <property type="entry name" value="Ig-like_dom"/>
</dbReference>
<reference evidence="3" key="3">
    <citation type="journal article" date="2013" name="Nucleic Acids Res.">
        <title>The genome of Anopheles darlingi, the main neotropical malaria vector.</title>
        <authorList>
            <person name="Marinotti O."/>
            <person name="Cerqueira G.C."/>
            <person name="de Almeida L.G."/>
            <person name="Ferro M.I."/>
            <person name="Loreto E.L."/>
            <person name="Zaha A."/>
            <person name="Teixeira S.M."/>
            <person name="Wespiser A.R."/>
            <person name="Almeida E Silva A."/>
            <person name="Schlindwein A.D."/>
            <person name="Pacheco A.C."/>
            <person name="Silva A.L."/>
            <person name="Graveley B.R."/>
            <person name="Walenz B.P."/>
            <person name="Lima Bde A."/>
            <person name="Ribeiro C.A."/>
            <person name="Nunes-Silva C.G."/>
            <person name="de Carvalho C.R."/>
            <person name="Soares C.M."/>
            <person name="de Menezes C.B."/>
            <person name="Matiolli C."/>
            <person name="Caffrey D."/>
            <person name="Araujo D.A."/>
            <person name="de Oliveira D.M."/>
            <person name="Golenbock D."/>
            <person name="Grisard E.C."/>
            <person name="Fantinatti-Garboggini F."/>
            <person name="de Carvalho F.M."/>
            <person name="Barcellos F.G."/>
            <person name="Prosdocimi F."/>
            <person name="May G."/>
            <person name="Azevedo Junior G.M."/>
            <person name="Guimaraes G.M."/>
            <person name="Goldman G.H."/>
            <person name="Padilha I.Q."/>
            <person name="Batista Jda S."/>
            <person name="Ferro J.A."/>
            <person name="Ribeiro J.M."/>
            <person name="Fietto J.L."/>
            <person name="Dabbas K.M."/>
            <person name="Cerdeira L."/>
            <person name="Agnez-Lima L.F."/>
            <person name="Brocchi M."/>
            <person name="de Carvalho M.O."/>
            <person name="Teixeira Mde M."/>
            <person name="Diniz Maia Mde M."/>
            <person name="Goldman M.H."/>
            <person name="Cruz Schneider M.P."/>
            <person name="Felipe M.S."/>
            <person name="Hungria M."/>
            <person name="Nicolas M.F."/>
            <person name="Pereira M."/>
            <person name="Montes M.A."/>
            <person name="Cantao M.E."/>
            <person name="Vincentz M."/>
            <person name="Rafael M.S."/>
            <person name="Silverman N."/>
            <person name="Stoco P.H."/>
            <person name="Souza R.C."/>
            <person name="Vicentini R."/>
            <person name="Gazzinelli R.T."/>
            <person name="Neves Rde O."/>
            <person name="Silva R."/>
            <person name="Astolfi-Filho S."/>
            <person name="Maciel T.E."/>
            <person name="Urmenyi T.P."/>
            <person name="Tadei W.P."/>
            <person name="Camargo E.P."/>
            <person name="de Vasconcelos A.T."/>
        </authorList>
    </citation>
    <scope>NUCLEOTIDE SEQUENCE</scope>
</reference>
<evidence type="ECO:0000313" key="5">
    <source>
        <dbReference type="Proteomes" id="UP000000673"/>
    </source>
</evidence>
<dbReference type="HOGENOM" id="CLU_604420_0_0_1"/>
<dbReference type="OMA" id="TLWINEY"/>
<feature type="region of interest" description="Disordered" evidence="1">
    <location>
        <begin position="316"/>
        <end position="379"/>
    </location>
</feature>
<keyword evidence="5" id="KW-1185">Reference proteome</keyword>
<reference evidence="4" key="4">
    <citation type="submission" date="2015-06" db="UniProtKB">
        <authorList>
            <consortium name="EnsemblMetazoa"/>
        </authorList>
    </citation>
    <scope>IDENTIFICATION</scope>
</reference>
<dbReference type="PANTHER" id="PTHR21261:SF2">
    <property type="entry name" value="GH04238P-RELATED"/>
    <property type="match status" value="1"/>
</dbReference>
<feature type="compositionally biased region" description="Low complexity" evidence="1">
    <location>
        <begin position="74"/>
        <end position="96"/>
    </location>
</feature>
<accession>W5JWV1</accession>
<feature type="domain" description="Ig-like" evidence="2">
    <location>
        <begin position="83"/>
        <end position="197"/>
    </location>
</feature>